<comment type="subcellular location">
    <subcellularLocation>
        <location evidence="1">Secreted</location>
    </subcellularLocation>
</comment>
<dbReference type="EMBL" id="JAPIUX010000002">
    <property type="protein sequence ID" value="MCX2560653.1"/>
    <property type="molecule type" value="Genomic_DNA"/>
</dbReference>
<comment type="caution">
    <text evidence="3">The sequence shown here is derived from an EMBL/GenBank/DDBJ whole genome shotgun (WGS) entry which is preliminary data.</text>
</comment>
<keyword evidence="4" id="KW-1185">Reference proteome</keyword>
<dbReference type="Gene3D" id="2.120.10.30">
    <property type="entry name" value="TolB, C-terminal domain"/>
    <property type="match status" value="1"/>
</dbReference>
<dbReference type="PROSITE" id="PS51318">
    <property type="entry name" value="TAT"/>
    <property type="match status" value="1"/>
</dbReference>
<dbReference type="InterPro" id="IPR011042">
    <property type="entry name" value="6-blade_b-propeller_TolB-like"/>
</dbReference>
<dbReference type="Pfam" id="PF03022">
    <property type="entry name" value="MRJP"/>
    <property type="match status" value="1"/>
</dbReference>
<evidence type="ECO:0000256" key="1">
    <source>
        <dbReference type="ARBA" id="ARBA00004613"/>
    </source>
</evidence>
<proteinExistence type="predicted"/>
<evidence type="ECO:0000256" key="2">
    <source>
        <dbReference type="ARBA" id="ARBA00022525"/>
    </source>
</evidence>
<reference evidence="3 4" key="1">
    <citation type="submission" date="2022-11" db="EMBL/GenBank/DDBJ databases">
        <title>Genome sequencing of Acetobacter type strain.</title>
        <authorList>
            <person name="Heo J."/>
            <person name="Lee D."/>
            <person name="Han B.-H."/>
            <person name="Hong S.-B."/>
            <person name="Kwon S.-W."/>
        </authorList>
    </citation>
    <scope>NUCLEOTIDE SEQUENCE [LARGE SCALE GENOMIC DNA]</scope>
    <source>
        <strain evidence="3 4">KACC 21251</strain>
    </source>
</reference>
<accession>A0ABT3Q5T2</accession>
<dbReference type="InterPro" id="IPR006311">
    <property type="entry name" value="TAT_signal"/>
</dbReference>
<keyword evidence="2" id="KW-0964">Secreted</keyword>
<dbReference type="InterPro" id="IPR017996">
    <property type="entry name" value="MRJP/yellow-related"/>
</dbReference>
<dbReference type="SUPFAM" id="SSF63829">
    <property type="entry name" value="Calcium-dependent phosphotriesterase"/>
    <property type="match status" value="1"/>
</dbReference>
<dbReference type="PANTHER" id="PTHR10009:SF18">
    <property type="entry name" value="PROTEIN YELLOW-LIKE PROTEIN"/>
    <property type="match status" value="1"/>
</dbReference>
<organism evidence="3 4">
    <name type="scientific">Acetobacter farinalis</name>
    <dbReference type="NCBI Taxonomy" id="1260984"/>
    <lineage>
        <taxon>Bacteria</taxon>
        <taxon>Pseudomonadati</taxon>
        <taxon>Pseudomonadota</taxon>
        <taxon>Alphaproteobacteria</taxon>
        <taxon>Acetobacterales</taxon>
        <taxon>Acetobacteraceae</taxon>
        <taxon>Acetobacter</taxon>
    </lineage>
</organism>
<dbReference type="Proteomes" id="UP001526446">
    <property type="component" value="Unassembled WGS sequence"/>
</dbReference>
<protein>
    <submittedName>
        <fullName evidence="3">Gluconolactonase</fullName>
    </submittedName>
</protein>
<dbReference type="PANTHER" id="PTHR10009">
    <property type="entry name" value="PROTEIN YELLOW-RELATED"/>
    <property type="match status" value="1"/>
</dbReference>
<name>A0ABT3Q5T2_9PROT</name>
<evidence type="ECO:0000313" key="4">
    <source>
        <dbReference type="Proteomes" id="UP001526446"/>
    </source>
</evidence>
<sequence length="431" mass="45812">MALRPSLFRPPMLSPLPADTGRRRLLRAAVLGAGVLPVAAAFPARASAEALRTRQAGSRGAPTTGVNGDQGYESAGSFEIVADFYGPGPSGVVVTDAGRIFVGFPRHAVNHKGATLGELRQGKVVPWPNAGLSLPSSAAPADRLMSIHGMTMDTQGRIWAVDDGKLAGQPLQPGAAKLVCFDPETGHLLHRIILAAPALLPDSHMNDLRVDLTHGQAGTVYVTDSSFGHSPALVVVDIATGRQRRVLGTHPSTQAEPGFMAMVEGVPLVYTPGKPPRFVVGGADGITLSAGSERLFYAPLTSRRLYSLPTALLADPTVSEAALAAAVRDEGEKGTADGLATDAQGRIYITNFEHDCILRRNTDGTFDLMVHDPRILSPDGIFCTKTHVYCTLGQWNRLAGFNGGQDKRKPPYHLIRFPIDPVVAYDAEEKL</sequence>
<evidence type="ECO:0000313" key="3">
    <source>
        <dbReference type="EMBL" id="MCX2560653.1"/>
    </source>
</evidence>
<gene>
    <name evidence="3" type="ORF">OQ252_04450</name>
</gene>